<feature type="region of interest" description="Disordered" evidence="1">
    <location>
        <begin position="211"/>
        <end position="233"/>
    </location>
</feature>
<dbReference type="RefSeq" id="WP_091435303.1">
    <property type="nucleotide sequence ID" value="NZ_BMMJ01000001.1"/>
</dbReference>
<keyword evidence="3" id="KW-1185">Reference proteome</keyword>
<dbReference type="OrthoDB" id="5180049at2"/>
<dbReference type="AlphaFoldDB" id="A0A1C6UA12"/>
<feature type="compositionally biased region" description="Low complexity" evidence="1">
    <location>
        <begin position="270"/>
        <end position="288"/>
    </location>
</feature>
<dbReference type="EMBL" id="FMIA01000002">
    <property type="protein sequence ID" value="SCL50741.1"/>
    <property type="molecule type" value="Genomic_DNA"/>
</dbReference>
<gene>
    <name evidence="2" type="ORF">GA0070617_1579</name>
</gene>
<reference evidence="2 3" key="1">
    <citation type="submission" date="2016-06" db="EMBL/GenBank/DDBJ databases">
        <authorList>
            <person name="Kjaerup R.B."/>
            <person name="Dalgaard T.S."/>
            <person name="Juul-Madsen H.R."/>
        </authorList>
    </citation>
    <scope>NUCLEOTIDE SEQUENCE [LARGE SCALE GENOMIC DNA]</scope>
    <source>
        <strain evidence="2 3">DSM 45577</strain>
    </source>
</reference>
<evidence type="ECO:0008006" key="4">
    <source>
        <dbReference type="Google" id="ProtNLM"/>
    </source>
</evidence>
<proteinExistence type="predicted"/>
<protein>
    <recommendedName>
        <fullName evidence="4">Tetratricopeptide repeat-containing protein</fullName>
    </recommendedName>
</protein>
<feature type="region of interest" description="Disordered" evidence="1">
    <location>
        <begin position="270"/>
        <end position="309"/>
    </location>
</feature>
<sequence>MGLRQSRARGDAIAAAVSHAVPGTDEWGTAMIAKCAYEVNISRYAAAVRTSRQLREWVERGAVDPRFECGALTHEGTALFTSFQDLAEAERLLRRAVTFAPAADTDVRVARWLATAFHYLGRIAEARGRDVDCLHHYLRGQEYQQLCPEEIEANAFLQLRLSEPLANAHLFELAYDHLRRAEKLATTGANRGSAAVQVELGHATLTAKQVVSPRPNARGSRRCGTAGRSGSAGANCSAWASCSRSGSSADTTYAPPGRWCGSCRRCSPASYGTTASSSSARASRCSSGWPSDGCPGPTSQVAGGRRPPS</sequence>
<evidence type="ECO:0000313" key="2">
    <source>
        <dbReference type="EMBL" id="SCL50741.1"/>
    </source>
</evidence>
<dbReference type="STRING" id="683228.GA0070617_1579"/>
<evidence type="ECO:0000313" key="3">
    <source>
        <dbReference type="Proteomes" id="UP000198937"/>
    </source>
</evidence>
<organism evidence="2 3">
    <name type="scientific">Micromonospora yangpuensis</name>
    <dbReference type="NCBI Taxonomy" id="683228"/>
    <lineage>
        <taxon>Bacteria</taxon>
        <taxon>Bacillati</taxon>
        <taxon>Actinomycetota</taxon>
        <taxon>Actinomycetes</taxon>
        <taxon>Micromonosporales</taxon>
        <taxon>Micromonosporaceae</taxon>
        <taxon>Micromonospora</taxon>
    </lineage>
</organism>
<accession>A0A1C6UA12</accession>
<dbReference type="Proteomes" id="UP000198937">
    <property type="component" value="Unassembled WGS sequence"/>
</dbReference>
<name>A0A1C6UA12_9ACTN</name>
<evidence type="ECO:0000256" key="1">
    <source>
        <dbReference type="SAM" id="MobiDB-lite"/>
    </source>
</evidence>